<gene>
    <name evidence="1" type="ORF">GR212_36340</name>
</gene>
<sequence length="216" mass="24063">MSFFSASRDAPDTVGCLRDTCPGLTPWAQVDDHVGNFLGRCKTLDEGGRTRCLQETSLSFLLCDSVRGSLLRQKVRNHLSAMPYKCLDYPTPAEVGKLDPAYMQSEAEIEYWLKGDDLAEARNRAKEALSAQVRRWNAADNVIGYTRAQEAESAASDREFALAAELWEMPAQSIEGTIAKLHGVLTLGIASRDCDEFPWRSLRSLMKDLLEMQQAV</sequence>
<dbReference type="RefSeq" id="WP_163994934.1">
    <property type="nucleotide sequence ID" value="NZ_WUEY01000050.1"/>
</dbReference>
<comment type="caution">
    <text evidence="1">The sequence shown here is derived from an EMBL/GenBank/DDBJ whole genome shotgun (WGS) entry which is preliminary data.</text>
</comment>
<dbReference type="EMBL" id="WUEY01000050">
    <property type="protein sequence ID" value="NEI75002.1"/>
    <property type="molecule type" value="Genomic_DNA"/>
</dbReference>
<name>A0A6L9UKZ2_9HYPH</name>
<organism evidence="1 2">
    <name type="scientific">Rhizobium lusitanum</name>
    <dbReference type="NCBI Taxonomy" id="293958"/>
    <lineage>
        <taxon>Bacteria</taxon>
        <taxon>Pseudomonadati</taxon>
        <taxon>Pseudomonadota</taxon>
        <taxon>Alphaproteobacteria</taxon>
        <taxon>Hyphomicrobiales</taxon>
        <taxon>Rhizobiaceae</taxon>
        <taxon>Rhizobium/Agrobacterium group</taxon>
        <taxon>Rhizobium</taxon>
    </lineage>
</organism>
<dbReference type="AlphaFoldDB" id="A0A6L9UKZ2"/>
<protein>
    <submittedName>
        <fullName evidence="1">Uncharacterized protein</fullName>
    </submittedName>
</protein>
<evidence type="ECO:0000313" key="2">
    <source>
        <dbReference type="Proteomes" id="UP000483035"/>
    </source>
</evidence>
<accession>A0A6L9UKZ2</accession>
<dbReference type="Proteomes" id="UP000483035">
    <property type="component" value="Unassembled WGS sequence"/>
</dbReference>
<reference evidence="1 2" key="1">
    <citation type="submission" date="2019-12" db="EMBL/GenBank/DDBJ databases">
        <title>Rhizobium genotypes associated with high levels of biological nitrogen fixation by grain legumes in a temperate-maritime cropping system.</title>
        <authorList>
            <person name="Maluk M."/>
            <person name="Francesc Ferrando Molina F."/>
            <person name="Lopez Del Egido L."/>
            <person name="Lafos M."/>
            <person name="Langarica-Fuentes A."/>
            <person name="Gebre Yohannes G."/>
            <person name="Young M.W."/>
            <person name="Martin P."/>
            <person name="Gantlett R."/>
            <person name="Kenicer G."/>
            <person name="Hawes C."/>
            <person name="Begg G.S."/>
            <person name="Quilliam R.S."/>
            <person name="Squire G.R."/>
            <person name="Poole P.S."/>
            <person name="Young P.W."/>
            <person name="Iannetta P.M."/>
            <person name="James E.K."/>
        </authorList>
    </citation>
    <scope>NUCLEOTIDE SEQUENCE [LARGE SCALE GENOMIC DNA]</scope>
    <source>
        <strain evidence="1 2">JHI1118</strain>
    </source>
</reference>
<proteinExistence type="predicted"/>
<evidence type="ECO:0000313" key="1">
    <source>
        <dbReference type="EMBL" id="NEI75002.1"/>
    </source>
</evidence>